<dbReference type="InterPro" id="IPR036770">
    <property type="entry name" value="Ankyrin_rpt-contain_sf"/>
</dbReference>
<evidence type="ECO:0000256" key="3">
    <source>
        <dbReference type="ARBA" id="ARBA00038122"/>
    </source>
</evidence>
<dbReference type="SMART" id="SM00248">
    <property type="entry name" value="ANK"/>
    <property type="match status" value="2"/>
</dbReference>
<dbReference type="Pfam" id="PF12796">
    <property type="entry name" value="Ank_2"/>
    <property type="match status" value="1"/>
</dbReference>
<reference evidence="5" key="2">
    <citation type="submission" date="2025-05" db="UniProtKB">
        <authorList>
            <consortium name="EnsemblMetazoa"/>
        </authorList>
    </citation>
    <scope>IDENTIFICATION</scope>
    <source>
        <strain evidence="5">Foshan</strain>
    </source>
</reference>
<feature type="compositionally biased region" description="Polar residues" evidence="4">
    <location>
        <begin position="336"/>
        <end position="349"/>
    </location>
</feature>
<dbReference type="EnsemblMetazoa" id="AALFPA23_011263.R15933">
    <property type="protein sequence ID" value="AALFPA23_011263.P15933"/>
    <property type="gene ID" value="AALFPA23_011263"/>
</dbReference>
<accession>A0ABM1YQI8</accession>
<dbReference type="PANTHER" id="PTHR14491">
    <property type="entry name" value="SOSONDOWAH, ISOFORM G"/>
    <property type="match status" value="1"/>
</dbReference>
<sequence length="386" mass="43369">MVAVWCTFNCKWDDSDGSCGREIRYQQYTALHWAAKHGNEDVVKLVAGTLKADVNARTNGGYTALHIAMQFGRNDIFELLCNVYKADRDLLDWSGKKPLEYQKQMTTVSASTYSSEYDPRFIVNERFHSLPSKKLLSPLTRGGTFMRKKNRRQRPSTATGVELQRTHSMLTMVTPEQLSLDTNKSAAETIGLRSSMMAHPSDTMSLISGSAGNLRRSDKTNQSFFRRKKTHQIKARKKHTEKDSGFLRIGSLNVRVKKTTEAFSNFLGVGTNTTRLPPTMRTSAPPNSTYFDKLHKSWGSADNIPHEDGVMPPPKYGSVKKRRPKRDTEYEPGNDHFSQSVPTTPSQTRAPIGILTENPDTESENPGDSDSDTACGFDSNWRPTYI</sequence>
<evidence type="ECO:0000313" key="6">
    <source>
        <dbReference type="Proteomes" id="UP000069940"/>
    </source>
</evidence>
<reference evidence="6" key="1">
    <citation type="journal article" date="2015" name="Proc. Natl. Acad. Sci. U.S.A.">
        <title>Genome sequence of the Asian Tiger mosquito, Aedes albopictus, reveals insights into its biology, genetics, and evolution.</title>
        <authorList>
            <person name="Chen X.G."/>
            <person name="Jiang X."/>
            <person name="Gu J."/>
            <person name="Xu M."/>
            <person name="Wu Y."/>
            <person name="Deng Y."/>
            <person name="Zhang C."/>
            <person name="Bonizzoni M."/>
            <person name="Dermauw W."/>
            <person name="Vontas J."/>
            <person name="Armbruster P."/>
            <person name="Huang X."/>
            <person name="Yang Y."/>
            <person name="Zhang H."/>
            <person name="He W."/>
            <person name="Peng H."/>
            <person name="Liu Y."/>
            <person name="Wu K."/>
            <person name="Chen J."/>
            <person name="Lirakis M."/>
            <person name="Topalis P."/>
            <person name="Van Leeuwen T."/>
            <person name="Hall A.B."/>
            <person name="Jiang X."/>
            <person name="Thorpe C."/>
            <person name="Mueller R.L."/>
            <person name="Sun C."/>
            <person name="Waterhouse R.M."/>
            <person name="Yan G."/>
            <person name="Tu Z.J."/>
            <person name="Fang X."/>
            <person name="James A.A."/>
        </authorList>
    </citation>
    <scope>NUCLEOTIDE SEQUENCE [LARGE SCALE GENOMIC DNA]</scope>
    <source>
        <strain evidence="6">Foshan</strain>
    </source>
</reference>
<keyword evidence="1" id="KW-0677">Repeat</keyword>
<evidence type="ECO:0000256" key="2">
    <source>
        <dbReference type="ARBA" id="ARBA00023043"/>
    </source>
</evidence>
<dbReference type="SUPFAM" id="SSF48403">
    <property type="entry name" value="Ankyrin repeat"/>
    <property type="match status" value="1"/>
</dbReference>
<feature type="region of interest" description="Disordered" evidence="4">
    <location>
        <begin position="301"/>
        <end position="386"/>
    </location>
</feature>
<name>A0ABM1YQI8_AEDAL</name>
<dbReference type="GeneID" id="109414963"/>
<evidence type="ECO:0000313" key="5">
    <source>
        <dbReference type="EnsemblMetazoa" id="AALFPA23_011263.P15933"/>
    </source>
</evidence>
<protein>
    <submittedName>
        <fullName evidence="5">Uncharacterized protein</fullName>
    </submittedName>
</protein>
<dbReference type="InterPro" id="IPR002110">
    <property type="entry name" value="Ankyrin_rpt"/>
</dbReference>
<organism evidence="5 6">
    <name type="scientific">Aedes albopictus</name>
    <name type="common">Asian tiger mosquito</name>
    <name type="synonym">Stegomyia albopicta</name>
    <dbReference type="NCBI Taxonomy" id="7160"/>
    <lineage>
        <taxon>Eukaryota</taxon>
        <taxon>Metazoa</taxon>
        <taxon>Ecdysozoa</taxon>
        <taxon>Arthropoda</taxon>
        <taxon>Hexapoda</taxon>
        <taxon>Insecta</taxon>
        <taxon>Pterygota</taxon>
        <taxon>Neoptera</taxon>
        <taxon>Endopterygota</taxon>
        <taxon>Diptera</taxon>
        <taxon>Nematocera</taxon>
        <taxon>Culicoidea</taxon>
        <taxon>Culicidae</taxon>
        <taxon>Culicinae</taxon>
        <taxon>Aedini</taxon>
        <taxon>Aedes</taxon>
        <taxon>Stegomyia</taxon>
    </lineage>
</organism>
<keyword evidence="2" id="KW-0040">ANK repeat</keyword>
<comment type="similarity">
    <text evidence="3">Belongs to the SOWAH family.</text>
</comment>
<dbReference type="Gene3D" id="1.25.40.20">
    <property type="entry name" value="Ankyrin repeat-containing domain"/>
    <property type="match status" value="1"/>
</dbReference>
<feature type="compositionally biased region" description="Acidic residues" evidence="4">
    <location>
        <begin position="359"/>
        <end position="371"/>
    </location>
</feature>
<keyword evidence="6" id="KW-1185">Reference proteome</keyword>
<evidence type="ECO:0000256" key="1">
    <source>
        <dbReference type="ARBA" id="ARBA00022737"/>
    </source>
</evidence>
<evidence type="ECO:0000256" key="4">
    <source>
        <dbReference type="SAM" id="MobiDB-lite"/>
    </source>
</evidence>
<dbReference type="RefSeq" id="XP_062704224.1">
    <property type="nucleotide sequence ID" value="XM_062848240.1"/>
</dbReference>
<dbReference type="PANTHER" id="PTHR14491:SF7">
    <property type="entry name" value="SOSONDOWAH, ISOFORM G"/>
    <property type="match status" value="1"/>
</dbReference>
<dbReference type="Proteomes" id="UP000069940">
    <property type="component" value="Unassembled WGS sequence"/>
</dbReference>
<proteinExistence type="inferred from homology"/>